<feature type="compositionally biased region" description="Gly residues" evidence="1">
    <location>
        <begin position="632"/>
        <end position="641"/>
    </location>
</feature>
<reference evidence="3 4" key="1">
    <citation type="submission" date="2018-12" db="EMBL/GenBank/DDBJ databases">
        <authorList>
            <person name="Shneider M.M."/>
            <person name="Kabilov M.R."/>
            <person name="Miroshnikov K.A."/>
        </authorList>
    </citation>
    <scope>NUCLEOTIDE SEQUENCE [LARGE SCALE GENOMIC DNA]</scope>
</reference>
<feature type="domain" description="SF4 helicase" evidence="2">
    <location>
        <begin position="331"/>
        <end position="596"/>
    </location>
</feature>
<dbReference type="InterPro" id="IPR027417">
    <property type="entry name" value="P-loop_NTPase"/>
</dbReference>
<sequence length="641" mass="71545">MARKLKERGVFIGHTACPKCGASDAGALYKHDDGSHSFSCFSTGCGKSVLNADPTKFELVDEATYNNGEKKDITNRIFRGMDLAYVKENLDSMDLRDRRLAEGTLKRYGVKVDVDDAGDISAHFYPTYKNVEGLLNHTGYRVRHKFPDDYKKENLRGKLKDFRGGVGDISGELAMFGSWLYPEGGKRLLIFEGEIDCMTAAYMISLKVTPDRRKNYACVSVPSGANIKGIKDNFQWINSFEEIYLCFDNDEAGHKLQMEVAGILPTHKVKLFALPEGTKDINEWWVDNYGSKEVRQKTLDAFMNRLYNATPYCPAGIRNFADGYEAMKNRGQATLIPFPESFGDLNQLTFGGYGLAEITTIVAASSVGKSALTREMMHTAWMRTEYNIGVIPLEDTYEELMEMLCAVHLSQQINEIPYDERNWDEIKAAHTELSKGRRINIVDHQGAITQENLLDFVDYLIGALGCKILFIDPISLAVQGADTDADEVLSEILRRCKRHKVAVVHVCHVRKNSGSQKANSEGGELSEEDIKGTGGFFQISMNNIIATRNKVDPDPVKKNITKLKLSKCRRHGKSTGIAGYVWYNGDTGRLIKAAGHTADIDQATENIRQQFGIDEEEADSSIPPQYQEGEMLGEGSGFQTE</sequence>
<dbReference type="Gene3D" id="3.40.50.300">
    <property type="entry name" value="P-loop containing nucleotide triphosphate hydrolases"/>
    <property type="match status" value="1"/>
</dbReference>
<dbReference type="GO" id="GO:0003697">
    <property type="term" value="F:single-stranded DNA binding"/>
    <property type="evidence" value="ECO:0007669"/>
    <property type="project" value="InterPro"/>
</dbReference>
<gene>
    <name evidence="3" type="ORF">Arno162_115</name>
</gene>
<dbReference type="SUPFAM" id="SSF56731">
    <property type="entry name" value="DNA primase core"/>
    <property type="match status" value="1"/>
</dbReference>
<name>A0A679A2N6_9CAUD</name>
<dbReference type="InterPro" id="IPR007694">
    <property type="entry name" value="DNA_helicase_DnaB-like_C"/>
</dbReference>
<dbReference type="Pfam" id="PF13155">
    <property type="entry name" value="Toprim_2"/>
    <property type="match status" value="1"/>
</dbReference>
<evidence type="ECO:0000313" key="3">
    <source>
        <dbReference type="EMBL" id="AZV02155.1"/>
    </source>
</evidence>
<feature type="region of interest" description="Disordered" evidence="1">
    <location>
        <begin position="614"/>
        <end position="641"/>
    </location>
</feature>
<accession>A0A679A2N6</accession>
<dbReference type="SUPFAM" id="SSF52540">
    <property type="entry name" value="P-loop containing nucleoside triphosphate hydrolases"/>
    <property type="match status" value="1"/>
</dbReference>
<dbReference type="PROSITE" id="PS51199">
    <property type="entry name" value="SF4_HELICASE"/>
    <property type="match status" value="1"/>
</dbReference>
<dbReference type="InterPro" id="IPR027032">
    <property type="entry name" value="Twinkle-like"/>
</dbReference>
<proteinExistence type="predicted"/>
<dbReference type="EMBL" id="MK290737">
    <property type="protein sequence ID" value="AZV02155.1"/>
    <property type="molecule type" value="Genomic_DNA"/>
</dbReference>
<dbReference type="GO" id="GO:0005524">
    <property type="term" value="F:ATP binding"/>
    <property type="evidence" value="ECO:0007669"/>
    <property type="project" value="InterPro"/>
</dbReference>
<evidence type="ECO:0000256" key="1">
    <source>
        <dbReference type="SAM" id="MobiDB-lite"/>
    </source>
</evidence>
<evidence type="ECO:0000313" key="4">
    <source>
        <dbReference type="Proteomes" id="UP000430872"/>
    </source>
</evidence>
<dbReference type="CDD" id="cd19483">
    <property type="entry name" value="RecA-like_Gp4D_helicase"/>
    <property type="match status" value="1"/>
</dbReference>
<dbReference type="CDD" id="cd01029">
    <property type="entry name" value="TOPRIM_primases"/>
    <property type="match status" value="1"/>
</dbReference>
<dbReference type="Proteomes" id="UP000430872">
    <property type="component" value="Segment"/>
</dbReference>
<dbReference type="Gene3D" id="2.20.25.10">
    <property type="match status" value="1"/>
</dbReference>
<evidence type="ECO:0000259" key="2">
    <source>
        <dbReference type="PROSITE" id="PS51199"/>
    </source>
</evidence>
<dbReference type="InterPro" id="IPR034154">
    <property type="entry name" value="TOPRIM_DnaG/twinkle"/>
</dbReference>
<dbReference type="PANTHER" id="PTHR12873">
    <property type="entry name" value="T7-LIKE MITOCHONDRIAL DNA HELICASE"/>
    <property type="match status" value="1"/>
</dbReference>
<dbReference type="GO" id="GO:0043139">
    <property type="term" value="F:5'-3' DNA helicase activity"/>
    <property type="evidence" value="ECO:0007669"/>
    <property type="project" value="InterPro"/>
</dbReference>
<dbReference type="Pfam" id="PF03796">
    <property type="entry name" value="DnaB_C"/>
    <property type="match status" value="1"/>
</dbReference>
<dbReference type="GO" id="GO:0006260">
    <property type="term" value="P:DNA replication"/>
    <property type="evidence" value="ECO:0007669"/>
    <property type="project" value="InterPro"/>
</dbReference>
<organism evidence="3 4">
    <name type="scientific">Pectobacterium phage Arno162</name>
    <dbReference type="NCBI Taxonomy" id="2500577"/>
    <lineage>
        <taxon>Viruses</taxon>
        <taxon>Duplodnaviria</taxon>
        <taxon>Heunggongvirae</taxon>
        <taxon>Uroviricota</taxon>
        <taxon>Caudoviricetes</taxon>
        <taxon>Andersonviridae</taxon>
        <taxon>Andersonviridae incertae sedis</taxon>
        <taxon>Arnovirus</taxon>
        <taxon>Arnovirus arno162</taxon>
    </lineage>
</organism>
<dbReference type="Gene3D" id="3.40.1360.10">
    <property type="match status" value="1"/>
</dbReference>
<dbReference type="PANTHER" id="PTHR12873:SF0">
    <property type="entry name" value="TWINKLE MTDNA HELICASE"/>
    <property type="match status" value="1"/>
</dbReference>
<keyword evidence="4" id="KW-1185">Reference proteome</keyword>
<protein>
    <recommendedName>
        <fullName evidence="2">SF4 helicase domain-containing protein</fullName>
    </recommendedName>
</protein>